<sequence>MNWFRRLCGVTPRKIVFKNKEFKKYLADVASCSTFRTTHQYIQHGNTSVLLHSIAVAYYSYYLSWYFHLNFRERELVRGALLHDYFLYDWHNSGEGHTFHAFTHARDAFVNAQKEFELSRIEREVIKKHMFPLTPVPPLCREGLMVCLVDKGCSLYETFKQNPYPMLRKKFLSSLPLTEPSDDFSSDR</sequence>
<proteinExistence type="predicted"/>
<comment type="caution">
    <text evidence="1">The sequence shown here is derived from an EMBL/GenBank/DDBJ whole genome shotgun (WGS) entry which is preliminary data.</text>
</comment>
<dbReference type="SUPFAM" id="SSF109604">
    <property type="entry name" value="HD-domain/PDEase-like"/>
    <property type="match status" value="1"/>
</dbReference>
<accession>A0A412B0P9</accession>
<evidence type="ECO:0000313" key="2">
    <source>
        <dbReference type="Proteomes" id="UP000284751"/>
    </source>
</evidence>
<reference evidence="1 2" key="1">
    <citation type="submission" date="2018-08" db="EMBL/GenBank/DDBJ databases">
        <title>A genome reference for cultivated species of the human gut microbiota.</title>
        <authorList>
            <person name="Zou Y."/>
            <person name="Xue W."/>
            <person name="Luo G."/>
        </authorList>
    </citation>
    <scope>NUCLEOTIDE SEQUENCE [LARGE SCALE GENOMIC DNA]</scope>
    <source>
        <strain evidence="1 2">AF28-26</strain>
    </source>
</reference>
<dbReference type="EMBL" id="QRTC01000003">
    <property type="protein sequence ID" value="RGQ44203.1"/>
    <property type="molecule type" value="Genomic_DNA"/>
</dbReference>
<organism evidence="1 2">
    <name type="scientific">[Clostridium] leptum</name>
    <dbReference type="NCBI Taxonomy" id="1535"/>
    <lineage>
        <taxon>Bacteria</taxon>
        <taxon>Bacillati</taxon>
        <taxon>Bacillota</taxon>
        <taxon>Clostridia</taxon>
        <taxon>Eubacteriales</taxon>
        <taxon>Oscillospiraceae</taxon>
        <taxon>Oscillospiraceae incertae sedis</taxon>
    </lineage>
</organism>
<dbReference type="Proteomes" id="UP000284751">
    <property type="component" value="Unassembled WGS sequence"/>
</dbReference>
<dbReference type="InterPro" id="IPR003607">
    <property type="entry name" value="HD/PDEase_dom"/>
</dbReference>
<evidence type="ECO:0000313" key="1">
    <source>
        <dbReference type="EMBL" id="RGQ44203.1"/>
    </source>
</evidence>
<name>A0A412B0P9_9FIRM</name>
<dbReference type="AlphaFoldDB" id="A0A412B0P9"/>
<protein>
    <submittedName>
        <fullName evidence="1">Phosphodiesterase</fullName>
    </submittedName>
</protein>
<dbReference type="CDD" id="cd00077">
    <property type="entry name" value="HDc"/>
    <property type="match status" value="1"/>
</dbReference>
<gene>
    <name evidence="1" type="ORF">DWY99_02010</name>
</gene>